<dbReference type="InterPro" id="IPR036291">
    <property type="entry name" value="NAD(P)-bd_dom_sf"/>
</dbReference>
<dbReference type="PROSITE" id="PS00061">
    <property type="entry name" value="ADH_SHORT"/>
    <property type="match status" value="1"/>
</dbReference>
<dbReference type="InterPro" id="IPR002347">
    <property type="entry name" value="SDR_fam"/>
</dbReference>
<evidence type="ECO:0000256" key="3">
    <source>
        <dbReference type="RuleBase" id="RU000363"/>
    </source>
</evidence>
<evidence type="ECO:0000313" key="6">
    <source>
        <dbReference type="Proteomes" id="UP000249547"/>
    </source>
</evidence>
<feature type="domain" description="Ketoreductase" evidence="4">
    <location>
        <begin position="7"/>
        <end position="191"/>
    </location>
</feature>
<dbReference type="Proteomes" id="UP000249547">
    <property type="component" value="Unassembled WGS sequence"/>
</dbReference>
<dbReference type="Gene3D" id="3.40.50.720">
    <property type="entry name" value="NAD(P)-binding Rossmann-like Domain"/>
    <property type="match status" value="1"/>
</dbReference>
<dbReference type="AlphaFoldDB" id="A0A327QKJ1"/>
<dbReference type="GO" id="GO:0016491">
    <property type="term" value="F:oxidoreductase activity"/>
    <property type="evidence" value="ECO:0007669"/>
    <property type="project" value="UniProtKB-KW"/>
</dbReference>
<dbReference type="PRINTS" id="PR00080">
    <property type="entry name" value="SDRFAMILY"/>
</dbReference>
<reference evidence="5 6" key="1">
    <citation type="submission" date="2018-06" db="EMBL/GenBank/DDBJ databases">
        <title>Genomic Encyclopedia of Archaeal and Bacterial Type Strains, Phase II (KMG-II): from individual species to whole genera.</title>
        <authorList>
            <person name="Goeker M."/>
        </authorList>
    </citation>
    <scope>NUCLEOTIDE SEQUENCE [LARGE SCALE GENOMIC DNA]</scope>
    <source>
        <strain evidence="5 6">DSM 23857</strain>
    </source>
</reference>
<evidence type="ECO:0000256" key="1">
    <source>
        <dbReference type="ARBA" id="ARBA00006484"/>
    </source>
</evidence>
<evidence type="ECO:0000256" key="2">
    <source>
        <dbReference type="ARBA" id="ARBA00023002"/>
    </source>
</evidence>
<dbReference type="SUPFAM" id="SSF51735">
    <property type="entry name" value="NAD(P)-binding Rossmann-fold domains"/>
    <property type="match status" value="1"/>
</dbReference>
<evidence type="ECO:0000313" key="5">
    <source>
        <dbReference type="EMBL" id="RAJ05166.1"/>
    </source>
</evidence>
<dbReference type="PANTHER" id="PTHR44196:SF1">
    <property type="entry name" value="DEHYDROGENASE_REDUCTASE SDR FAMILY MEMBER 7B"/>
    <property type="match status" value="1"/>
</dbReference>
<dbReference type="InterPro" id="IPR057326">
    <property type="entry name" value="KR_dom"/>
</dbReference>
<name>A0A327QKJ1_9BACT</name>
<proteinExistence type="inferred from homology"/>
<dbReference type="OrthoDB" id="822355at2"/>
<gene>
    <name evidence="5" type="ORF">LX64_02320</name>
</gene>
<sequence length="267" mass="29394">MEFYKGKVVWITGASSGIGKELALQLAHTQAKLILTGRNELALATLQEQCLAYTPSCAILPADLAQPELLEPLAQQAIKTFGHIDVLINNAGVTQRDSAENTQPQVIRQLMEINFFSPVLLTKALLPHFRARGGGAVAVVGSMAGLMGFPYRTSYSAAKHALKGFFETLQVEHMLPNFHITIVSPGRIQTPISLRALTGDGQAYNKMNDGQLHGIPVEICARKIINGIAKHRKHVIVARQERILWLMRKWCTPLYYYVARKAGKADA</sequence>
<dbReference type="InterPro" id="IPR020904">
    <property type="entry name" value="Sc_DH/Rdtase_CS"/>
</dbReference>
<protein>
    <submittedName>
        <fullName evidence="5">Short-subunit dehydrogenase</fullName>
    </submittedName>
</protein>
<keyword evidence="2" id="KW-0560">Oxidoreductase</keyword>
<dbReference type="PANTHER" id="PTHR44196">
    <property type="entry name" value="DEHYDROGENASE/REDUCTASE SDR FAMILY MEMBER 7B"/>
    <property type="match status" value="1"/>
</dbReference>
<dbReference type="GO" id="GO:0016020">
    <property type="term" value="C:membrane"/>
    <property type="evidence" value="ECO:0007669"/>
    <property type="project" value="TreeGrafter"/>
</dbReference>
<comment type="similarity">
    <text evidence="1 3">Belongs to the short-chain dehydrogenases/reductases (SDR) family.</text>
</comment>
<dbReference type="Pfam" id="PF00106">
    <property type="entry name" value="adh_short"/>
    <property type="match status" value="1"/>
</dbReference>
<comment type="caution">
    <text evidence="5">The sequence shown here is derived from an EMBL/GenBank/DDBJ whole genome shotgun (WGS) entry which is preliminary data.</text>
</comment>
<dbReference type="NCBIfam" id="NF004825">
    <property type="entry name" value="PRK06181.1"/>
    <property type="match status" value="1"/>
</dbReference>
<dbReference type="RefSeq" id="WP_158538598.1">
    <property type="nucleotide sequence ID" value="NZ_QLLL01000004.1"/>
</dbReference>
<organism evidence="5 6">
    <name type="scientific">Chitinophaga skermanii</name>
    <dbReference type="NCBI Taxonomy" id="331697"/>
    <lineage>
        <taxon>Bacteria</taxon>
        <taxon>Pseudomonadati</taxon>
        <taxon>Bacteroidota</taxon>
        <taxon>Chitinophagia</taxon>
        <taxon>Chitinophagales</taxon>
        <taxon>Chitinophagaceae</taxon>
        <taxon>Chitinophaga</taxon>
    </lineage>
</organism>
<accession>A0A327QKJ1</accession>
<dbReference type="EMBL" id="QLLL01000004">
    <property type="protein sequence ID" value="RAJ05166.1"/>
    <property type="molecule type" value="Genomic_DNA"/>
</dbReference>
<keyword evidence="6" id="KW-1185">Reference proteome</keyword>
<dbReference type="PRINTS" id="PR00081">
    <property type="entry name" value="GDHRDH"/>
</dbReference>
<evidence type="ECO:0000259" key="4">
    <source>
        <dbReference type="SMART" id="SM00822"/>
    </source>
</evidence>
<dbReference type="SMART" id="SM00822">
    <property type="entry name" value="PKS_KR"/>
    <property type="match status" value="1"/>
</dbReference>